<name>A0AAW8CQ97_9PAST</name>
<evidence type="ECO:0000256" key="1">
    <source>
        <dbReference type="SAM" id="Phobius"/>
    </source>
</evidence>
<sequence>MKDRNLRNKLFNNFTKNSRGSVTIEFVFMITLLTLMLVFMVDLALLRSNLGKIDNATYSLVNLLRERTQLYGKGNESLSKDEKVNGKIKNKDLSDFRRLAKYMMYGDANSSKELFIIIESLQFNEADVDKEPTLVFSSLGDRNACVPATNLQLLRSIAPRSEVNERRTIPLYQVTICIQDYSIFRAIILDESEKSGRLLRSSSVAVGR</sequence>
<keyword evidence="1" id="KW-0812">Transmembrane</keyword>
<gene>
    <name evidence="2" type="primary">tadF</name>
    <name evidence="2" type="ORF">QJU78_05690</name>
</gene>
<reference evidence="2" key="1">
    <citation type="journal article" date="2023" name="Front. Microbiol.">
        <title>Phylogeography and host specificity of Pasteurellaceae pathogenic to sea-farmed fish in the north-east Atlantic.</title>
        <authorList>
            <person name="Gulla S."/>
            <person name="Colquhoun D.J."/>
            <person name="Olsen A.B."/>
            <person name="Spilsberg B."/>
            <person name="Lagesen K."/>
            <person name="Aakesson C.P."/>
            <person name="Strom S."/>
            <person name="Manji F."/>
            <person name="Birkbeck T.H."/>
            <person name="Nilsen H.K."/>
        </authorList>
    </citation>
    <scope>NUCLEOTIDE SEQUENCE</scope>
    <source>
        <strain evidence="2">VIB1234</strain>
    </source>
</reference>
<dbReference type="Pfam" id="PF16964">
    <property type="entry name" value="TadF"/>
    <property type="match status" value="1"/>
</dbReference>
<proteinExistence type="predicted"/>
<dbReference type="Proteomes" id="UP001230466">
    <property type="component" value="Unassembled WGS sequence"/>
</dbReference>
<organism evidence="2 3">
    <name type="scientific">Pasteurella atlantica</name>
    <dbReference type="NCBI Taxonomy" id="2827233"/>
    <lineage>
        <taxon>Bacteria</taxon>
        <taxon>Pseudomonadati</taxon>
        <taxon>Pseudomonadota</taxon>
        <taxon>Gammaproteobacteria</taxon>
        <taxon>Pasteurellales</taxon>
        <taxon>Pasteurellaceae</taxon>
        <taxon>Pasteurella</taxon>
    </lineage>
</organism>
<dbReference type="EMBL" id="JASAYJ010000009">
    <property type="protein sequence ID" value="MDP8187265.1"/>
    <property type="molecule type" value="Genomic_DNA"/>
</dbReference>
<dbReference type="InterPro" id="IPR031582">
    <property type="entry name" value="TadF"/>
</dbReference>
<protein>
    <submittedName>
        <fullName evidence="2">Tight adherence pilus pseudopilin TadF</fullName>
    </submittedName>
</protein>
<keyword evidence="1" id="KW-1133">Transmembrane helix</keyword>
<accession>A0AAW8CQ97</accession>
<feature type="transmembrane region" description="Helical" evidence="1">
    <location>
        <begin position="21"/>
        <end position="46"/>
    </location>
</feature>
<comment type="caution">
    <text evidence="2">The sequence shown here is derived from an EMBL/GenBank/DDBJ whole genome shotgun (WGS) entry which is preliminary data.</text>
</comment>
<evidence type="ECO:0000313" key="2">
    <source>
        <dbReference type="EMBL" id="MDP8187265.1"/>
    </source>
</evidence>
<dbReference type="RefSeq" id="WP_211597779.1">
    <property type="nucleotide sequence ID" value="NZ_JAGRQI010000008.1"/>
</dbReference>
<keyword evidence="1" id="KW-0472">Membrane</keyword>
<dbReference type="AlphaFoldDB" id="A0AAW8CQ97"/>
<evidence type="ECO:0000313" key="3">
    <source>
        <dbReference type="Proteomes" id="UP001230466"/>
    </source>
</evidence>